<dbReference type="AlphaFoldDB" id="A0A212JD30"/>
<keyword evidence="3" id="KW-0804">Transcription</keyword>
<dbReference type="EMBL" id="FLUO01000001">
    <property type="protein sequence ID" value="SBV97318.1"/>
    <property type="molecule type" value="Genomic_DNA"/>
</dbReference>
<keyword evidence="2" id="KW-0238">DNA-binding</keyword>
<dbReference type="PROSITE" id="PS50949">
    <property type="entry name" value="HTH_GNTR"/>
    <property type="match status" value="1"/>
</dbReference>
<dbReference type="CDD" id="cd07377">
    <property type="entry name" value="WHTH_GntR"/>
    <property type="match status" value="1"/>
</dbReference>
<dbReference type="GO" id="GO:0003700">
    <property type="term" value="F:DNA-binding transcription factor activity"/>
    <property type="evidence" value="ECO:0007669"/>
    <property type="project" value="InterPro"/>
</dbReference>
<evidence type="ECO:0000256" key="1">
    <source>
        <dbReference type="ARBA" id="ARBA00023015"/>
    </source>
</evidence>
<dbReference type="Pfam" id="PF00392">
    <property type="entry name" value="GntR"/>
    <property type="match status" value="1"/>
</dbReference>
<accession>A0A212JD30</accession>
<evidence type="ECO:0000256" key="2">
    <source>
        <dbReference type="ARBA" id="ARBA00023125"/>
    </source>
</evidence>
<evidence type="ECO:0000256" key="3">
    <source>
        <dbReference type="ARBA" id="ARBA00023163"/>
    </source>
</evidence>
<dbReference type="SMART" id="SM00345">
    <property type="entry name" value="HTH_GNTR"/>
    <property type="match status" value="1"/>
</dbReference>
<proteinExistence type="predicted"/>
<gene>
    <name evidence="5" type="ORF">KL86APRO_10869</name>
</gene>
<dbReference type="InterPro" id="IPR011711">
    <property type="entry name" value="GntR_C"/>
</dbReference>
<dbReference type="GO" id="GO:0003677">
    <property type="term" value="F:DNA binding"/>
    <property type="evidence" value="ECO:0007669"/>
    <property type="project" value="UniProtKB-KW"/>
</dbReference>
<dbReference type="Pfam" id="PF07729">
    <property type="entry name" value="FCD"/>
    <property type="match status" value="1"/>
</dbReference>
<name>A0A212JD30_9PROT</name>
<dbReference type="PRINTS" id="PR00035">
    <property type="entry name" value="HTHGNTR"/>
</dbReference>
<organism evidence="5">
    <name type="scientific">uncultured Alphaproteobacteria bacterium</name>
    <dbReference type="NCBI Taxonomy" id="91750"/>
    <lineage>
        <taxon>Bacteria</taxon>
        <taxon>Pseudomonadati</taxon>
        <taxon>Pseudomonadota</taxon>
        <taxon>Alphaproteobacteria</taxon>
        <taxon>environmental samples</taxon>
    </lineage>
</organism>
<dbReference type="InterPro" id="IPR036388">
    <property type="entry name" value="WH-like_DNA-bd_sf"/>
</dbReference>
<reference evidence="5" key="1">
    <citation type="submission" date="2016-04" db="EMBL/GenBank/DDBJ databases">
        <authorList>
            <person name="Evans L.H."/>
            <person name="Alamgir A."/>
            <person name="Owens N."/>
            <person name="Weber N.D."/>
            <person name="Virtaneva K."/>
            <person name="Barbian K."/>
            <person name="Babar A."/>
            <person name="Rosenke K."/>
        </authorList>
    </citation>
    <scope>NUCLEOTIDE SEQUENCE</scope>
    <source>
        <strain evidence="5">86</strain>
    </source>
</reference>
<dbReference type="InterPro" id="IPR008920">
    <property type="entry name" value="TF_FadR/GntR_C"/>
</dbReference>
<evidence type="ECO:0000313" key="5">
    <source>
        <dbReference type="EMBL" id="SBV97318.1"/>
    </source>
</evidence>
<dbReference type="Gene3D" id="1.10.10.10">
    <property type="entry name" value="Winged helix-like DNA-binding domain superfamily/Winged helix DNA-binding domain"/>
    <property type="match status" value="1"/>
</dbReference>
<evidence type="ECO:0000259" key="4">
    <source>
        <dbReference type="PROSITE" id="PS50949"/>
    </source>
</evidence>
<sequence length="234" mass="25549">MPFQPIVSQRLYQQVANQIGDLIRSGEFVAGQRLPPERDLARKLGASRPVVREALVALEIAGLVEVRGGSGSYVKELGELVTEGPDAGPSPFELVSARMLIEGETAFVAASEATDAELAGIVETMETMRALMAAGEPTFETDRLFHARIAAATHNTVLPPIVVGLWDGQFAPMFEALSHRTRLQENQRATMRDHGRVIEALLRHDGPGARQAMRAHLAEVMRVLMRDYDADPSD</sequence>
<dbReference type="PANTHER" id="PTHR43537">
    <property type="entry name" value="TRANSCRIPTIONAL REGULATOR, GNTR FAMILY"/>
    <property type="match status" value="1"/>
</dbReference>
<feature type="domain" description="HTH gntR-type" evidence="4">
    <location>
        <begin position="9"/>
        <end position="77"/>
    </location>
</feature>
<dbReference type="SMART" id="SM00895">
    <property type="entry name" value="FCD"/>
    <property type="match status" value="1"/>
</dbReference>
<dbReference type="InterPro" id="IPR000524">
    <property type="entry name" value="Tscrpt_reg_HTH_GntR"/>
</dbReference>
<protein>
    <submittedName>
        <fullName evidence="5">Transcriptional regulator, GntR-family</fullName>
    </submittedName>
</protein>
<dbReference type="SUPFAM" id="SSF46785">
    <property type="entry name" value="Winged helix' DNA-binding domain"/>
    <property type="match status" value="1"/>
</dbReference>
<dbReference type="InterPro" id="IPR036390">
    <property type="entry name" value="WH_DNA-bd_sf"/>
</dbReference>
<dbReference type="Gene3D" id="1.20.120.530">
    <property type="entry name" value="GntR ligand-binding domain-like"/>
    <property type="match status" value="1"/>
</dbReference>
<keyword evidence="1" id="KW-0805">Transcription regulation</keyword>
<dbReference type="PANTHER" id="PTHR43537:SF5">
    <property type="entry name" value="UXU OPERON TRANSCRIPTIONAL REGULATOR"/>
    <property type="match status" value="1"/>
</dbReference>
<dbReference type="SUPFAM" id="SSF48008">
    <property type="entry name" value="GntR ligand-binding domain-like"/>
    <property type="match status" value="1"/>
</dbReference>